<evidence type="ECO:0000313" key="2">
    <source>
        <dbReference type="EMBL" id="CCC04601.1"/>
    </source>
</evidence>
<name>F8KGK1_LIMR5</name>
<organism evidence="2">
    <name type="scientific">Limosilactobacillus reuteri subsp. suis (strain ATCC 53608 / LMG 31752 / 1063)</name>
    <name type="common">Lactobacillus reuteri</name>
    <dbReference type="NCBI Taxonomy" id="927703"/>
    <lineage>
        <taxon>Bacteria</taxon>
        <taxon>Bacillati</taxon>
        <taxon>Bacillota</taxon>
        <taxon>Bacilli</taxon>
        <taxon>Lactobacillales</taxon>
        <taxon>Lactobacillaceae</taxon>
        <taxon>Limosilactobacillus</taxon>
    </lineage>
</organism>
<protein>
    <submittedName>
        <fullName evidence="2">Uncharacterized protein</fullName>
    </submittedName>
</protein>
<accession>F8KGK1</accession>
<gene>
    <name evidence="2" type="ORF">LRATCC53608_1848</name>
</gene>
<reference evidence="2" key="2">
    <citation type="submission" date="2011-05" db="EMBL/GenBank/DDBJ databases">
        <authorList>
            <person name="Davey R."/>
        </authorList>
    </citation>
    <scope>NUCLEOTIDE SEQUENCE</scope>
    <source>
        <strain evidence="2">ATCC 53608</strain>
    </source>
</reference>
<proteinExistence type="predicted"/>
<dbReference type="HOGENOM" id="CLU_2752809_0_0_9"/>
<reference evidence="2" key="1">
    <citation type="journal article" date="2011" name="J. Bacteriol.">
        <title>Genome sequence of the vertebrate gut symbiont Lactobacillus reuteri ATCC 53608.</title>
        <authorList>
            <person name="Heavens D."/>
            <person name="Tailford L.E."/>
            <person name="Crossman L."/>
            <person name="Jeffers F."/>
            <person name="Mackenzie D.A."/>
            <person name="Caccamo M."/>
            <person name="Juge N."/>
        </authorList>
    </citation>
    <scope>NUCLEOTIDE SEQUENCE [LARGE SCALE GENOMIC DNA]</scope>
    <source>
        <strain evidence="2">ATCC 53608</strain>
    </source>
</reference>
<keyword evidence="1" id="KW-0812">Transmembrane</keyword>
<dbReference type="AlphaFoldDB" id="F8KGK1"/>
<evidence type="ECO:0000256" key="1">
    <source>
        <dbReference type="SAM" id="Phobius"/>
    </source>
</evidence>
<sequence length="70" mass="8121">MRMNKWEIFMQGFFSAFNSYALFISVFGDYRVKLITGAEWVLSEHPGWKFALVSLFLVGLVCSIYSVWKG</sequence>
<dbReference type="EMBL" id="FR854370">
    <property type="protein sequence ID" value="CCC04601.1"/>
    <property type="molecule type" value="Genomic_DNA"/>
</dbReference>
<feature type="transmembrane region" description="Helical" evidence="1">
    <location>
        <begin position="50"/>
        <end position="68"/>
    </location>
</feature>
<keyword evidence="1" id="KW-0472">Membrane</keyword>
<feature type="transmembrane region" description="Helical" evidence="1">
    <location>
        <begin position="12"/>
        <end position="30"/>
    </location>
</feature>
<keyword evidence="1" id="KW-1133">Transmembrane helix</keyword>